<evidence type="ECO:0000256" key="1">
    <source>
        <dbReference type="SAM" id="Phobius"/>
    </source>
</evidence>
<dbReference type="AlphaFoldDB" id="A0A383DBC1"/>
<proteinExistence type="predicted"/>
<accession>A0A383DBC1</accession>
<sequence length="164" mass="19167">MKTKDSKWKIISNVAVLISIIFVIYELRQNHQALKESNLIARMESANHAYTGSSLMRQMIIDNAEVWNKANKGIPLNEEEALIRRMISHTWYFNHGQMYEQAVHLNDERLIKSRISLPQRFVPLFPGIKADWSSVKDEYISKGYEALVEPYEKAFQKLDQSKRP</sequence>
<dbReference type="EMBL" id="UINC01215788">
    <property type="protein sequence ID" value="SVE41651.1"/>
    <property type="molecule type" value="Genomic_DNA"/>
</dbReference>
<protein>
    <submittedName>
        <fullName evidence="2">Uncharacterized protein</fullName>
    </submittedName>
</protein>
<evidence type="ECO:0000313" key="2">
    <source>
        <dbReference type="EMBL" id="SVE41651.1"/>
    </source>
</evidence>
<keyword evidence="1" id="KW-0472">Membrane</keyword>
<reference evidence="2" key="1">
    <citation type="submission" date="2018-05" db="EMBL/GenBank/DDBJ databases">
        <authorList>
            <person name="Lanie J.A."/>
            <person name="Ng W.-L."/>
            <person name="Kazmierczak K.M."/>
            <person name="Andrzejewski T.M."/>
            <person name="Davidsen T.M."/>
            <person name="Wayne K.J."/>
            <person name="Tettelin H."/>
            <person name="Glass J.I."/>
            <person name="Rusch D."/>
            <person name="Podicherti R."/>
            <person name="Tsui H.-C.T."/>
            <person name="Winkler M.E."/>
        </authorList>
    </citation>
    <scope>NUCLEOTIDE SEQUENCE</scope>
</reference>
<keyword evidence="1" id="KW-0812">Transmembrane</keyword>
<gene>
    <name evidence="2" type="ORF">METZ01_LOCUS494505</name>
</gene>
<organism evidence="2">
    <name type="scientific">marine metagenome</name>
    <dbReference type="NCBI Taxonomy" id="408172"/>
    <lineage>
        <taxon>unclassified sequences</taxon>
        <taxon>metagenomes</taxon>
        <taxon>ecological metagenomes</taxon>
    </lineage>
</organism>
<name>A0A383DBC1_9ZZZZ</name>
<keyword evidence="1" id="KW-1133">Transmembrane helix</keyword>
<feature type="transmembrane region" description="Helical" evidence="1">
    <location>
        <begin position="6"/>
        <end position="25"/>
    </location>
</feature>